<keyword evidence="7" id="KW-1015">Disulfide bond</keyword>
<accession>A0A090LET3</accession>
<evidence type="ECO:0000313" key="13">
    <source>
        <dbReference type="WBParaSite" id="SRAE_2000290500.1"/>
    </source>
</evidence>
<keyword evidence="6 9" id="KW-0482">Metalloprotease</keyword>
<dbReference type="InterPro" id="IPR006026">
    <property type="entry name" value="Peptidase_Metallo"/>
</dbReference>
<evidence type="ECO:0000313" key="12">
    <source>
        <dbReference type="Proteomes" id="UP000035682"/>
    </source>
</evidence>
<dbReference type="SUPFAM" id="SSF49854">
    <property type="entry name" value="Spermadhesin, CUB domain"/>
    <property type="match status" value="1"/>
</dbReference>
<dbReference type="GO" id="GO:0006508">
    <property type="term" value="P:proteolysis"/>
    <property type="evidence" value="ECO:0007669"/>
    <property type="project" value="UniProtKB-KW"/>
</dbReference>
<dbReference type="GeneID" id="36380614"/>
<evidence type="ECO:0000256" key="2">
    <source>
        <dbReference type="ARBA" id="ARBA00022670"/>
    </source>
</evidence>
<dbReference type="SMART" id="SM00235">
    <property type="entry name" value="ZnMc"/>
    <property type="match status" value="1"/>
</dbReference>
<dbReference type="OrthoDB" id="291007at2759"/>
<dbReference type="WBParaSite" id="SRAE_2000290500.1">
    <property type="protein sequence ID" value="SRAE_2000290500.1"/>
    <property type="gene ID" value="WBGene00263121"/>
</dbReference>
<dbReference type="Gene3D" id="3.40.390.10">
    <property type="entry name" value="Collagenase (Catalytic Domain)"/>
    <property type="match status" value="1"/>
</dbReference>
<keyword evidence="4 9" id="KW-0378">Hydrolase</keyword>
<dbReference type="GO" id="GO:0004222">
    <property type="term" value="F:metalloendopeptidase activity"/>
    <property type="evidence" value="ECO:0007669"/>
    <property type="project" value="UniProtKB-UniRule"/>
</dbReference>
<evidence type="ECO:0000256" key="5">
    <source>
        <dbReference type="ARBA" id="ARBA00022833"/>
    </source>
</evidence>
<dbReference type="InterPro" id="IPR001506">
    <property type="entry name" value="Peptidase_M12A"/>
</dbReference>
<dbReference type="SUPFAM" id="SSF55486">
    <property type="entry name" value="Metalloproteases ('zincins'), catalytic domain"/>
    <property type="match status" value="1"/>
</dbReference>
<evidence type="ECO:0000256" key="8">
    <source>
        <dbReference type="PROSITE-ProRule" id="PRU01211"/>
    </source>
</evidence>
<reference evidence="13" key="2">
    <citation type="submission" date="2020-12" db="UniProtKB">
        <authorList>
            <consortium name="WormBaseParasite"/>
        </authorList>
    </citation>
    <scope>IDENTIFICATION</scope>
</reference>
<evidence type="ECO:0000313" key="11">
    <source>
        <dbReference type="EMBL" id="CEF68247.2"/>
    </source>
</evidence>
<dbReference type="CTD" id="36380614"/>
<dbReference type="PANTHER" id="PTHR10127:SF780">
    <property type="entry name" value="METALLOENDOPEPTIDASE"/>
    <property type="match status" value="1"/>
</dbReference>
<feature type="domain" description="Peptidase M12A" evidence="10">
    <location>
        <begin position="68"/>
        <end position="266"/>
    </location>
</feature>
<dbReference type="PROSITE" id="PS00022">
    <property type="entry name" value="EGF_1"/>
    <property type="match status" value="1"/>
</dbReference>
<dbReference type="WormBase" id="SRAE_2000290500">
    <property type="protein sequence ID" value="SRP07360"/>
    <property type="gene ID" value="WBGene00263121"/>
</dbReference>
<keyword evidence="5 9" id="KW-0862">Zinc</keyword>
<evidence type="ECO:0000313" key="14">
    <source>
        <dbReference type="WormBase" id="SRAE_2000290500"/>
    </source>
</evidence>
<keyword evidence="12" id="KW-1185">Reference proteome</keyword>
<keyword evidence="2 9" id="KW-0645">Protease</keyword>
<evidence type="ECO:0000256" key="3">
    <source>
        <dbReference type="ARBA" id="ARBA00022723"/>
    </source>
</evidence>
<organism evidence="11">
    <name type="scientific">Strongyloides ratti</name>
    <name type="common">Parasitic roundworm</name>
    <dbReference type="NCBI Taxonomy" id="34506"/>
    <lineage>
        <taxon>Eukaryota</taxon>
        <taxon>Metazoa</taxon>
        <taxon>Ecdysozoa</taxon>
        <taxon>Nematoda</taxon>
        <taxon>Chromadorea</taxon>
        <taxon>Rhabditida</taxon>
        <taxon>Tylenchina</taxon>
        <taxon>Panagrolaimomorpha</taxon>
        <taxon>Strongyloidoidea</taxon>
        <taxon>Strongyloididae</taxon>
        <taxon>Strongyloides</taxon>
    </lineage>
</organism>
<dbReference type="PROSITE" id="PS01186">
    <property type="entry name" value="EGF_2"/>
    <property type="match status" value="1"/>
</dbReference>
<evidence type="ECO:0000259" key="10">
    <source>
        <dbReference type="PROSITE" id="PS51864"/>
    </source>
</evidence>
<evidence type="ECO:0000256" key="1">
    <source>
        <dbReference type="ARBA" id="ARBA00022536"/>
    </source>
</evidence>
<evidence type="ECO:0000256" key="6">
    <source>
        <dbReference type="ARBA" id="ARBA00023049"/>
    </source>
</evidence>
<keyword evidence="3 9" id="KW-0479">Metal-binding</keyword>
<dbReference type="InterPro" id="IPR000742">
    <property type="entry name" value="EGF"/>
</dbReference>
<dbReference type="GO" id="GO:0008270">
    <property type="term" value="F:zinc ion binding"/>
    <property type="evidence" value="ECO:0007669"/>
    <property type="project" value="InterPro"/>
</dbReference>
<comment type="cofactor">
    <cofactor evidence="9">
        <name>Zn(2+)</name>
        <dbReference type="ChEBI" id="CHEBI:29105"/>
    </cofactor>
    <text evidence="9">Binds 1 zinc ion per subunit.</text>
</comment>
<keyword evidence="1" id="KW-0245">EGF-like domain</keyword>
<protein>
    <recommendedName>
        <fullName evidence="9">Metalloendopeptidase</fullName>
        <ecNumber evidence="9">3.4.24.-</ecNumber>
    </recommendedName>
</protein>
<dbReference type="Pfam" id="PF01400">
    <property type="entry name" value="Astacin"/>
    <property type="match status" value="1"/>
</dbReference>
<dbReference type="Proteomes" id="UP000035682">
    <property type="component" value="Unplaced"/>
</dbReference>
<dbReference type="InterPro" id="IPR024079">
    <property type="entry name" value="MetalloPept_cat_dom_sf"/>
</dbReference>
<sequence length="415" mass="49405">MIYFKKFFLCPVIYILCVSPYIISSTNFTSNEKIIENRNVKRSIEEINNFKYGNEIMDNLSTNKRKKRDIIKSLYKWTSPIIYNIDFKLHSAVIINAINAINKFTCLKIKYRQFLYRSQTGINFIESNKCFAHLGKIVDKDWQNIYIGKECNTVGGVLRLILRTLGVIYEHNRVDRNLFIKVYKQNIAEADKQYFHKYLGPEIEHLCFSYDYGSLMHFGMFYYSKNGGRTLTPRDHFYENTVGQEDFFNFNDAKNVNLYYCIAKCRERIICKNFGYQDPKNCKKCICIQGYEGDTCKKYTKSLEMCGSEIMIAKDKPEYYRITGKKYCIYHLKSRSKKKIQLVILKISMEPKHYLICPINRSFEVKYWMDKSVSGARFCYQKFPKVIKSHDNYIILQYKSIDPRSYVYFYYKEIP</sequence>
<proteinExistence type="predicted"/>
<dbReference type="PANTHER" id="PTHR10127">
    <property type="entry name" value="DISCOIDIN, CUB, EGF, LAMININ , AND ZINC METALLOPROTEASE DOMAIN CONTAINING"/>
    <property type="match status" value="1"/>
</dbReference>
<comment type="caution">
    <text evidence="8">Lacks conserved residue(s) required for the propagation of feature annotation.</text>
</comment>
<evidence type="ECO:0000256" key="7">
    <source>
        <dbReference type="ARBA" id="ARBA00023157"/>
    </source>
</evidence>
<dbReference type="EC" id="3.4.24.-" evidence="9"/>
<dbReference type="RefSeq" id="XP_024507447.1">
    <property type="nucleotide sequence ID" value="XM_024654033.1"/>
</dbReference>
<dbReference type="AlphaFoldDB" id="A0A090LET3"/>
<dbReference type="PRINTS" id="PR00480">
    <property type="entry name" value="ASTACIN"/>
</dbReference>
<evidence type="ECO:0000256" key="4">
    <source>
        <dbReference type="ARBA" id="ARBA00022801"/>
    </source>
</evidence>
<dbReference type="PROSITE" id="PS51864">
    <property type="entry name" value="ASTACIN"/>
    <property type="match status" value="1"/>
</dbReference>
<name>A0A090LET3_STRRB</name>
<reference evidence="11 12" key="1">
    <citation type="submission" date="2014-09" db="EMBL/GenBank/DDBJ databases">
        <authorList>
            <person name="Martin A.A."/>
        </authorList>
    </citation>
    <scope>NUCLEOTIDE SEQUENCE</scope>
    <source>
        <strain evidence="12">ED321</strain>
        <strain evidence="11">ED321 Heterogonic</strain>
    </source>
</reference>
<dbReference type="InterPro" id="IPR035914">
    <property type="entry name" value="Sperma_CUB_dom_sf"/>
</dbReference>
<evidence type="ECO:0000256" key="9">
    <source>
        <dbReference type="RuleBase" id="RU361183"/>
    </source>
</evidence>
<dbReference type="EMBL" id="LN609529">
    <property type="protein sequence ID" value="CEF68247.2"/>
    <property type="molecule type" value="Genomic_DNA"/>
</dbReference>
<gene>
    <name evidence="11 13 14" type="ORF">SRAE_2000290500</name>
</gene>